<organism evidence="10 11">
    <name type="scientific">Acetobacter thailandicus</name>
    <dbReference type="NCBI Taxonomy" id="1502842"/>
    <lineage>
        <taxon>Bacteria</taxon>
        <taxon>Pseudomonadati</taxon>
        <taxon>Pseudomonadota</taxon>
        <taxon>Alphaproteobacteria</taxon>
        <taxon>Acetobacterales</taxon>
        <taxon>Acetobacteraceae</taxon>
        <taxon>Acetobacter</taxon>
    </lineage>
</organism>
<evidence type="ECO:0000256" key="6">
    <source>
        <dbReference type="ARBA" id="ARBA00023004"/>
    </source>
</evidence>
<feature type="domain" description="Cytochrome c" evidence="9">
    <location>
        <begin position="63"/>
        <end position="214"/>
    </location>
</feature>
<dbReference type="PANTHER" id="PTHR30600:SF10">
    <property type="entry name" value="BLL6722 PROTEIN"/>
    <property type="match status" value="1"/>
</dbReference>
<dbReference type="InterPro" id="IPR004852">
    <property type="entry name" value="Di-haem_cyt_c_peroxidsae"/>
</dbReference>
<evidence type="ECO:0000313" key="10">
    <source>
        <dbReference type="EMBL" id="MCX2563154.1"/>
    </source>
</evidence>
<evidence type="ECO:0000313" key="11">
    <source>
        <dbReference type="Proteomes" id="UP001301152"/>
    </source>
</evidence>
<accession>A0ABT3QCY3</accession>
<keyword evidence="2 7" id="KW-0349">Heme</keyword>
<feature type="chain" id="PRO_5045249456" evidence="8">
    <location>
        <begin position="20"/>
        <end position="460"/>
    </location>
</feature>
<dbReference type="InterPro" id="IPR051395">
    <property type="entry name" value="Cytochrome_c_Peroxidase/MauG"/>
</dbReference>
<dbReference type="EMBL" id="JAPIUZ010000001">
    <property type="protein sequence ID" value="MCX2563154.1"/>
    <property type="molecule type" value="Genomic_DNA"/>
</dbReference>
<evidence type="ECO:0000256" key="3">
    <source>
        <dbReference type="ARBA" id="ARBA00022723"/>
    </source>
</evidence>
<keyword evidence="3 7" id="KW-0479">Metal-binding</keyword>
<dbReference type="PANTHER" id="PTHR30600">
    <property type="entry name" value="CYTOCHROME C PEROXIDASE-RELATED"/>
    <property type="match status" value="1"/>
</dbReference>
<proteinExistence type="predicted"/>
<name>A0ABT3QCY3_9PROT</name>
<keyword evidence="4 8" id="KW-0732">Signal</keyword>
<keyword evidence="5" id="KW-0560">Oxidoreductase</keyword>
<dbReference type="PROSITE" id="PS51007">
    <property type="entry name" value="CYTC"/>
    <property type="match status" value="2"/>
</dbReference>
<comment type="subcellular location">
    <subcellularLocation>
        <location evidence="1">Cell envelope</location>
    </subcellularLocation>
</comment>
<dbReference type="InterPro" id="IPR009056">
    <property type="entry name" value="Cyt_c-like_dom"/>
</dbReference>
<keyword evidence="6 7" id="KW-0408">Iron</keyword>
<reference evidence="10 11" key="1">
    <citation type="submission" date="2022-11" db="EMBL/GenBank/DDBJ databases">
        <title>Genome sequencing of Acetobacter type strain.</title>
        <authorList>
            <person name="Heo J."/>
            <person name="Lee D."/>
            <person name="Han B.-H."/>
            <person name="Hong S.-B."/>
            <person name="Kwon S.-W."/>
        </authorList>
    </citation>
    <scope>NUCLEOTIDE SEQUENCE [LARGE SCALE GENOMIC DNA]</scope>
    <source>
        <strain evidence="10 11">KACC 21253</strain>
    </source>
</reference>
<sequence>MWCIDFFKASFRITVPALAFTLSGVPSGRAQTVSVAAVCNPASDGSNPCPRHIRLHTASSLSAMARVGKAMFFDQALSGSGHFSCASCHEPSLHYGPAGTAPVFLGGRNADRQGRREIPGLTYLERQPPFSIGPDDAVADDVVPAVAVPATVTAHAAKSAVNTASSAANLVPQGGLFLDGRADTLLQQARGPMFDPDEMAANKDQVIKRLQTADYAAPLRELAGVRGQKSSDFLLAEGLFALARYQIENQAFHPYSSKFDFWLQGKAHFTPEESKGYVLFNDPAKGNCAACHVDTVKRDGLPPLFTDHQYEALAAPRNMALQRNKNPSYYDLGVCDQKPDGRKNLAPYCGMFATPTLRNTSTRQTFFHNGIFHSLEDVLDFYVLRDIEPQRFYPEDTRGKAQLYNDLPQVYKSNVDRTDAPFNRKPGDVPALSRSERKAIIAFLKTLTDGWSDENDNYKK</sequence>
<comment type="caution">
    <text evidence="10">The sequence shown here is derived from an EMBL/GenBank/DDBJ whole genome shotgun (WGS) entry which is preliminary data.</text>
</comment>
<keyword evidence="10" id="KW-0575">Peroxidase</keyword>
<dbReference type="RefSeq" id="WP_265792558.1">
    <property type="nucleotide sequence ID" value="NZ_JAPIUZ010000001.1"/>
</dbReference>
<evidence type="ECO:0000256" key="8">
    <source>
        <dbReference type="SAM" id="SignalP"/>
    </source>
</evidence>
<evidence type="ECO:0000256" key="2">
    <source>
        <dbReference type="ARBA" id="ARBA00022617"/>
    </source>
</evidence>
<feature type="signal peptide" evidence="8">
    <location>
        <begin position="1"/>
        <end position="19"/>
    </location>
</feature>
<dbReference type="GO" id="GO:0004601">
    <property type="term" value="F:peroxidase activity"/>
    <property type="evidence" value="ECO:0007669"/>
    <property type="project" value="UniProtKB-KW"/>
</dbReference>
<dbReference type="Pfam" id="PF03150">
    <property type="entry name" value="CCP_MauG"/>
    <property type="match status" value="1"/>
</dbReference>
<dbReference type="Proteomes" id="UP001301152">
    <property type="component" value="Unassembled WGS sequence"/>
</dbReference>
<dbReference type="Gene3D" id="1.10.760.10">
    <property type="entry name" value="Cytochrome c-like domain"/>
    <property type="match status" value="2"/>
</dbReference>
<dbReference type="InterPro" id="IPR036909">
    <property type="entry name" value="Cyt_c-like_dom_sf"/>
</dbReference>
<dbReference type="SUPFAM" id="SSF46626">
    <property type="entry name" value="Cytochrome c"/>
    <property type="match status" value="2"/>
</dbReference>
<evidence type="ECO:0000256" key="4">
    <source>
        <dbReference type="ARBA" id="ARBA00022729"/>
    </source>
</evidence>
<gene>
    <name evidence="10" type="ORF">OQ497_04150</name>
</gene>
<feature type="domain" description="Cytochrome c" evidence="9">
    <location>
        <begin position="271"/>
        <end position="448"/>
    </location>
</feature>
<evidence type="ECO:0000256" key="7">
    <source>
        <dbReference type="PROSITE-ProRule" id="PRU00433"/>
    </source>
</evidence>
<evidence type="ECO:0000256" key="5">
    <source>
        <dbReference type="ARBA" id="ARBA00023002"/>
    </source>
</evidence>
<keyword evidence="11" id="KW-1185">Reference proteome</keyword>
<evidence type="ECO:0000259" key="9">
    <source>
        <dbReference type="PROSITE" id="PS51007"/>
    </source>
</evidence>
<evidence type="ECO:0000256" key="1">
    <source>
        <dbReference type="ARBA" id="ARBA00004196"/>
    </source>
</evidence>
<protein>
    <submittedName>
        <fullName evidence="10">Cytochrome-c peroxidase</fullName>
    </submittedName>
</protein>